<gene>
    <name evidence="2" type="ORF">NDU88_006753</name>
</gene>
<evidence type="ECO:0000313" key="2">
    <source>
        <dbReference type="EMBL" id="KAJ1153996.1"/>
    </source>
</evidence>
<dbReference type="PANTHER" id="PTHR28366">
    <property type="entry name" value="CHROMOSOME 1 OPEN READING FRAME 131"/>
    <property type="match status" value="1"/>
</dbReference>
<proteinExistence type="predicted"/>
<evidence type="ECO:0000313" key="3">
    <source>
        <dbReference type="Proteomes" id="UP001066276"/>
    </source>
</evidence>
<dbReference type="Pfam" id="PF15375">
    <property type="entry name" value="FSAF1"/>
    <property type="match status" value="1"/>
</dbReference>
<protein>
    <submittedName>
        <fullName evidence="2">Uncharacterized protein</fullName>
    </submittedName>
</protein>
<dbReference type="PANTHER" id="PTHR28366:SF1">
    <property type="entry name" value="CHROMOSOME 1 OPEN READING FRAME 131"/>
    <property type="match status" value="1"/>
</dbReference>
<keyword evidence="3" id="KW-1185">Reference proteome</keyword>
<accession>A0AAV7RMC6</accession>
<dbReference type="EMBL" id="JANPWB010000009">
    <property type="protein sequence ID" value="KAJ1153996.1"/>
    <property type="molecule type" value="Genomic_DNA"/>
</dbReference>
<sequence>MLIVYWTSDDHLQGLHVNGAESLYRLQMMRSDLDLPPESSLDSVLNCLYDFGDGFSTKKHKKKDEKVSVNRNEPKHVDQTISQDKVACSNSTQAIKKSGPSDFFETLKEELCDQTGDFKVSKPYTPSASASTAAKHDNGTCVEVVRFYSQKGKNKATIESAQDPATKIKVDTQEKDAKEHIFSLEKARLEVHRFGITGYRKEKQRTFEQERAIMLGAKPPKKEYVNYKVYQDQVKQKKTIKKEESVKDFDPAKRKRKPGSEERWSKKKKSATTILPSGQVGIFKNGTLLLSGKDIKKIKTSKVVK</sequence>
<reference evidence="2" key="1">
    <citation type="journal article" date="2022" name="bioRxiv">
        <title>Sequencing and chromosome-scale assembly of the giantPleurodeles waltlgenome.</title>
        <authorList>
            <person name="Brown T."/>
            <person name="Elewa A."/>
            <person name="Iarovenko S."/>
            <person name="Subramanian E."/>
            <person name="Araus A.J."/>
            <person name="Petzold A."/>
            <person name="Susuki M."/>
            <person name="Suzuki K.-i.T."/>
            <person name="Hayashi T."/>
            <person name="Toyoda A."/>
            <person name="Oliveira C."/>
            <person name="Osipova E."/>
            <person name="Leigh N.D."/>
            <person name="Simon A."/>
            <person name="Yun M.H."/>
        </authorList>
    </citation>
    <scope>NUCLEOTIDE SEQUENCE</scope>
    <source>
        <strain evidence="2">20211129_DDA</strain>
        <tissue evidence="2">Liver</tissue>
    </source>
</reference>
<dbReference type="InterPro" id="IPR052852">
    <property type="entry name" value="SSU_Processome_Comp"/>
</dbReference>
<feature type="compositionally biased region" description="Basic and acidic residues" evidence="1">
    <location>
        <begin position="245"/>
        <end position="264"/>
    </location>
</feature>
<feature type="region of interest" description="Disordered" evidence="1">
    <location>
        <begin position="245"/>
        <end position="272"/>
    </location>
</feature>
<comment type="caution">
    <text evidence="2">The sequence shown here is derived from an EMBL/GenBank/DDBJ whole genome shotgun (WGS) entry which is preliminary data.</text>
</comment>
<dbReference type="Proteomes" id="UP001066276">
    <property type="component" value="Chromosome 5"/>
</dbReference>
<dbReference type="InterPro" id="IPR027973">
    <property type="entry name" value="FSAF1-like"/>
</dbReference>
<evidence type="ECO:0000256" key="1">
    <source>
        <dbReference type="SAM" id="MobiDB-lite"/>
    </source>
</evidence>
<organism evidence="2 3">
    <name type="scientific">Pleurodeles waltl</name>
    <name type="common">Iberian ribbed newt</name>
    <dbReference type="NCBI Taxonomy" id="8319"/>
    <lineage>
        <taxon>Eukaryota</taxon>
        <taxon>Metazoa</taxon>
        <taxon>Chordata</taxon>
        <taxon>Craniata</taxon>
        <taxon>Vertebrata</taxon>
        <taxon>Euteleostomi</taxon>
        <taxon>Amphibia</taxon>
        <taxon>Batrachia</taxon>
        <taxon>Caudata</taxon>
        <taxon>Salamandroidea</taxon>
        <taxon>Salamandridae</taxon>
        <taxon>Pleurodelinae</taxon>
        <taxon>Pleurodeles</taxon>
    </lineage>
</organism>
<dbReference type="AlphaFoldDB" id="A0AAV7RMC6"/>
<name>A0AAV7RMC6_PLEWA</name>